<dbReference type="AlphaFoldDB" id="A0AAN9JY37"/>
<organism evidence="2 3">
    <name type="scientific">Canavalia gladiata</name>
    <name type="common">Sword bean</name>
    <name type="synonym">Dolichos gladiatus</name>
    <dbReference type="NCBI Taxonomy" id="3824"/>
    <lineage>
        <taxon>Eukaryota</taxon>
        <taxon>Viridiplantae</taxon>
        <taxon>Streptophyta</taxon>
        <taxon>Embryophyta</taxon>
        <taxon>Tracheophyta</taxon>
        <taxon>Spermatophyta</taxon>
        <taxon>Magnoliopsida</taxon>
        <taxon>eudicotyledons</taxon>
        <taxon>Gunneridae</taxon>
        <taxon>Pentapetalae</taxon>
        <taxon>rosids</taxon>
        <taxon>fabids</taxon>
        <taxon>Fabales</taxon>
        <taxon>Fabaceae</taxon>
        <taxon>Papilionoideae</taxon>
        <taxon>50 kb inversion clade</taxon>
        <taxon>NPAAA clade</taxon>
        <taxon>indigoferoid/millettioid clade</taxon>
        <taxon>Phaseoleae</taxon>
        <taxon>Canavalia</taxon>
    </lineage>
</organism>
<name>A0AAN9JY37_CANGL</name>
<evidence type="ECO:0000313" key="3">
    <source>
        <dbReference type="Proteomes" id="UP001367508"/>
    </source>
</evidence>
<proteinExistence type="predicted"/>
<evidence type="ECO:0000256" key="1">
    <source>
        <dbReference type="SAM" id="SignalP"/>
    </source>
</evidence>
<feature type="signal peptide" evidence="1">
    <location>
        <begin position="1"/>
        <end position="20"/>
    </location>
</feature>
<accession>A0AAN9JY37</accession>
<gene>
    <name evidence="2" type="ORF">VNO77_44197</name>
</gene>
<dbReference type="EMBL" id="JAYMYQ010000011">
    <property type="protein sequence ID" value="KAK7306271.1"/>
    <property type="molecule type" value="Genomic_DNA"/>
</dbReference>
<sequence>MVGSGGLGFVISMVSLVIHANDLIQEDEELVRDHYTLGGSCKKPSSPLPIHWAMRKKTLLGLKGPGVQVCKIPSIVVFRSYILMEFIPTQAVRKPFRLEPHAMYIIFQHASTQRKVPLILSQVAIPPSKASTDLELVNNILLKRRASVRRHQMSMCHRPQSQLAGDAISTPPGLGFETHPEYFGISESQVAKG</sequence>
<feature type="chain" id="PRO_5043022656" evidence="1">
    <location>
        <begin position="21"/>
        <end position="193"/>
    </location>
</feature>
<reference evidence="2 3" key="1">
    <citation type="submission" date="2024-01" db="EMBL/GenBank/DDBJ databases">
        <title>The genomes of 5 underutilized Papilionoideae crops provide insights into root nodulation and disease resistanc.</title>
        <authorList>
            <person name="Jiang F."/>
        </authorList>
    </citation>
    <scope>NUCLEOTIDE SEQUENCE [LARGE SCALE GENOMIC DNA]</scope>
    <source>
        <strain evidence="2">LVBAO_FW01</strain>
        <tissue evidence="2">Leaves</tissue>
    </source>
</reference>
<keyword evidence="1" id="KW-0732">Signal</keyword>
<evidence type="ECO:0000313" key="2">
    <source>
        <dbReference type="EMBL" id="KAK7306271.1"/>
    </source>
</evidence>
<comment type="caution">
    <text evidence="2">The sequence shown here is derived from an EMBL/GenBank/DDBJ whole genome shotgun (WGS) entry which is preliminary data.</text>
</comment>
<keyword evidence="3" id="KW-1185">Reference proteome</keyword>
<dbReference type="Proteomes" id="UP001367508">
    <property type="component" value="Unassembled WGS sequence"/>
</dbReference>
<protein>
    <submittedName>
        <fullName evidence="2">Uncharacterized protein</fullName>
    </submittedName>
</protein>